<comment type="subcellular location">
    <subcellularLocation>
        <location evidence="1 7">Cell outer membrane</location>
        <topology evidence="1 7">Multi-pass membrane protein</topology>
    </subcellularLocation>
</comment>
<dbReference type="InterPro" id="IPR012910">
    <property type="entry name" value="Plug_dom"/>
</dbReference>
<evidence type="ECO:0000256" key="3">
    <source>
        <dbReference type="ARBA" id="ARBA00022452"/>
    </source>
</evidence>
<evidence type="ECO:0000313" key="11">
    <source>
        <dbReference type="Proteomes" id="UP000679126"/>
    </source>
</evidence>
<accession>A0ABS3YJ95</accession>
<dbReference type="InterPro" id="IPR023997">
    <property type="entry name" value="TonB-dep_OMP_SusC/RagA_CS"/>
</dbReference>
<dbReference type="EMBL" id="JAGHKP010000004">
    <property type="protein sequence ID" value="MBO9154768.1"/>
    <property type="molecule type" value="Genomic_DNA"/>
</dbReference>
<feature type="signal peptide" evidence="8">
    <location>
        <begin position="1"/>
        <end position="34"/>
    </location>
</feature>
<evidence type="ECO:0000313" key="10">
    <source>
        <dbReference type="EMBL" id="MBO9154768.1"/>
    </source>
</evidence>
<dbReference type="InterPro" id="IPR039426">
    <property type="entry name" value="TonB-dep_rcpt-like"/>
</dbReference>
<comment type="similarity">
    <text evidence="7">Belongs to the TonB-dependent receptor family.</text>
</comment>
<proteinExistence type="inferred from homology"/>
<dbReference type="Proteomes" id="UP000679126">
    <property type="component" value="Unassembled WGS sequence"/>
</dbReference>
<name>A0ABS3YJ95_9BACT</name>
<dbReference type="SUPFAM" id="SSF49464">
    <property type="entry name" value="Carboxypeptidase regulatory domain-like"/>
    <property type="match status" value="1"/>
</dbReference>
<keyword evidence="4 7" id="KW-0812">Transmembrane</keyword>
<feature type="chain" id="PRO_5046193807" evidence="8">
    <location>
        <begin position="35"/>
        <end position="1039"/>
    </location>
</feature>
<comment type="caution">
    <text evidence="10">The sequence shown here is derived from an EMBL/GenBank/DDBJ whole genome shotgun (WGS) entry which is preliminary data.</text>
</comment>
<evidence type="ECO:0000256" key="4">
    <source>
        <dbReference type="ARBA" id="ARBA00022692"/>
    </source>
</evidence>
<evidence type="ECO:0000256" key="2">
    <source>
        <dbReference type="ARBA" id="ARBA00022448"/>
    </source>
</evidence>
<evidence type="ECO:0000256" key="1">
    <source>
        <dbReference type="ARBA" id="ARBA00004571"/>
    </source>
</evidence>
<dbReference type="PROSITE" id="PS52016">
    <property type="entry name" value="TONB_DEPENDENT_REC_3"/>
    <property type="match status" value="1"/>
</dbReference>
<dbReference type="Gene3D" id="2.60.40.1120">
    <property type="entry name" value="Carboxypeptidase-like, regulatory domain"/>
    <property type="match status" value="1"/>
</dbReference>
<dbReference type="InterPro" id="IPR008969">
    <property type="entry name" value="CarboxyPept-like_regulatory"/>
</dbReference>
<organism evidence="10 11">
    <name type="scientific">Chitinophaga chungangae</name>
    <dbReference type="NCBI Taxonomy" id="2821488"/>
    <lineage>
        <taxon>Bacteria</taxon>
        <taxon>Pseudomonadati</taxon>
        <taxon>Bacteroidota</taxon>
        <taxon>Chitinophagia</taxon>
        <taxon>Chitinophagales</taxon>
        <taxon>Chitinophagaceae</taxon>
        <taxon>Chitinophaga</taxon>
    </lineage>
</organism>
<dbReference type="Gene3D" id="2.170.130.10">
    <property type="entry name" value="TonB-dependent receptor, plug domain"/>
    <property type="match status" value="1"/>
</dbReference>
<dbReference type="Pfam" id="PF13715">
    <property type="entry name" value="CarbopepD_reg_2"/>
    <property type="match status" value="1"/>
</dbReference>
<evidence type="ECO:0000256" key="8">
    <source>
        <dbReference type="SAM" id="SignalP"/>
    </source>
</evidence>
<reference evidence="11" key="1">
    <citation type="submission" date="2021-03" db="EMBL/GenBank/DDBJ databases">
        <title>Assistant Professor.</title>
        <authorList>
            <person name="Huq M.A."/>
        </authorList>
    </citation>
    <scope>NUCLEOTIDE SEQUENCE [LARGE SCALE GENOMIC DNA]</scope>
    <source>
        <strain evidence="11">MAH-28</strain>
    </source>
</reference>
<dbReference type="Gene3D" id="2.40.170.20">
    <property type="entry name" value="TonB-dependent receptor, beta-barrel domain"/>
    <property type="match status" value="1"/>
</dbReference>
<keyword evidence="2 7" id="KW-0813">Transport</keyword>
<evidence type="ECO:0000256" key="6">
    <source>
        <dbReference type="ARBA" id="ARBA00023237"/>
    </source>
</evidence>
<dbReference type="InterPro" id="IPR037066">
    <property type="entry name" value="Plug_dom_sf"/>
</dbReference>
<dbReference type="SUPFAM" id="SSF56935">
    <property type="entry name" value="Porins"/>
    <property type="match status" value="1"/>
</dbReference>
<keyword evidence="6 7" id="KW-0998">Cell outer membrane</keyword>
<keyword evidence="8" id="KW-0732">Signal</keyword>
<sequence>MSKSTIRHRCKNPRFALAGIFLSMLLCASFPASSQNKAGISGHLTDAATGSPLPSVTVGIKGTNSGTFTDASGKYTIQAAPTDSLVFSMIGFVSQTVLVGDRKVVNIQLESSNKVLTQVVVVGYGTQQKKDVTGSVGIVSMKNIKDMPVAGVDQALAGQVAGIQVNTSNGIPGGGPQVQVRGIGAVGAGSQPLYVVDGFPLASSSSEVTNPMNAINPADIESMAILKDASATAIYGSRGANGVVLITTKRGASGAPVVSVSANTGWQKIPQKGRPDLMNGQEFAQFWKELTEDKIRFEQGREPVESDIPEKYRNPSLIGEGTNWFDEVTRTAPMTEINASVSGGSEKTRAYASVGYFNQDGVMINTGYRRYSVRANVETNISKKFKIGVNVAPTFSQKKGSIRGEGRDEVFGIASPIEPVYNADGSYNAFIQSPGTFGLPNPVMLMNETVNNLREMRLLMNGYAEYEIIPNLKFKSTINIDYQNLAAEYFRPSTLGGVNTAPPSIPSANSVKADNLNWLNENTLTYTLNRNNHSFTGLLGYTVQQQKENFSLFNGTNFPDDDIKTLNAAATLTGGTDKTEWVLLSYLARVNYAYKDKYLLTATIRTDGSSRFGANNRWGTFPSLALGWRISQENFMQAVPAISDLKIRASYGFTGNFNIGNYSYMSNIGTADYVLGGALAGGRVMNSFGNPNLGWEKMRELNIGIDFGLWKDRLYVTADFYKRNTEDLLLQVEIPQSSGFGTVTENSGDLENRGLELGINSLNIKTQRFAWSTNFNIAFNRNKVLKLGRNNDPIYSGNSSEGNPTNFTMVGKPLAMLFGYVFDGIYQNQGEVDKGPAFPGAIPGNIRFKDINGDGQITPRQDFDIIGNPYPDFTWGLTNMFTYGKFDLRVLVVGSMGADRLHATNDYNGNIDGVFNVRREVKDRWRSESQPGNGRIPTTNGSGRGRVMFRDVSSLTVEKNDYAWVKNITLGYSIPKKGFISSARIYASVQNAILFTKYSGNPEVSNYIGKGGSGALVPGIDYSNYPVPRVFIIGTNLSF</sequence>
<dbReference type="Pfam" id="PF07715">
    <property type="entry name" value="Plug"/>
    <property type="match status" value="1"/>
</dbReference>
<protein>
    <submittedName>
        <fullName evidence="10">TonB-dependent receptor</fullName>
    </submittedName>
</protein>
<evidence type="ECO:0000259" key="9">
    <source>
        <dbReference type="Pfam" id="PF07715"/>
    </source>
</evidence>
<evidence type="ECO:0000256" key="7">
    <source>
        <dbReference type="PROSITE-ProRule" id="PRU01360"/>
    </source>
</evidence>
<keyword evidence="10" id="KW-0675">Receptor</keyword>
<keyword evidence="3 7" id="KW-1134">Transmembrane beta strand</keyword>
<evidence type="ECO:0000256" key="5">
    <source>
        <dbReference type="ARBA" id="ARBA00023136"/>
    </source>
</evidence>
<dbReference type="NCBIfam" id="TIGR04056">
    <property type="entry name" value="OMP_RagA_SusC"/>
    <property type="match status" value="1"/>
</dbReference>
<keyword evidence="5 7" id="KW-0472">Membrane</keyword>
<dbReference type="NCBIfam" id="TIGR04057">
    <property type="entry name" value="SusC_RagA_signa"/>
    <property type="match status" value="1"/>
</dbReference>
<dbReference type="InterPro" id="IPR023996">
    <property type="entry name" value="TonB-dep_OMP_SusC/RagA"/>
</dbReference>
<dbReference type="InterPro" id="IPR036942">
    <property type="entry name" value="Beta-barrel_TonB_sf"/>
</dbReference>
<keyword evidence="11" id="KW-1185">Reference proteome</keyword>
<gene>
    <name evidence="10" type="ORF">J7I43_21250</name>
</gene>
<dbReference type="RefSeq" id="WP_209147882.1">
    <property type="nucleotide sequence ID" value="NZ_JAGHKP010000004.1"/>
</dbReference>
<feature type="domain" description="TonB-dependent receptor plug" evidence="9">
    <location>
        <begin position="129"/>
        <end position="243"/>
    </location>
</feature>